<reference evidence="2" key="1">
    <citation type="submission" date="2022-12" db="EMBL/GenBank/DDBJ databases">
        <title>Draft genome assemblies for two species of Escallonia (Escalloniales).</title>
        <authorList>
            <person name="Chanderbali A."/>
            <person name="Dervinis C."/>
            <person name="Anghel I."/>
            <person name="Soltis D."/>
            <person name="Soltis P."/>
            <person name="Zapata F."/>
        </authorList>
    </citation>
    <scope>NUCLEOTIDE SEQUENCE</scope>
    <source>
        <strain evidence="2">UCBG64.0493</strain>
        <tissue evidence="2">Leaf</tissue>
    </source>
</reference>
<protein>
    <submittedName>
        <fullName evidence="2">Uncharacterized protein</fullName>
    </submittedName>
</protein>
<dbReference type="PANTHER" id="PTHR11926">
    <property type="entry name" value="GLUCOSYL/GLUCURONOSYL TRANSFERASES"/>
    <property type="match status" value="1"/>
</dbReference>
<dbReference type="EMBL" id="JAVXUP010000292">
    <property type="protein sequence ID" value="KAK3031832.1"/>
    <property type="molecule type" value="Genomic_DNA"/>
</dbReference>
<dbReference type="SUPFAM" id="SSF53756">
    <property type="entry name" value="UDP-Glycosyltransferase/glycogen phosphorylase"/>
    <property type="match status" value="1"/>
</dbReference>
<comment type="caution">
    <text evidence="2">The sequence shown here is derived from an EMBL/GenBank/DDBJ whole genome shotgun (WGS) entry which is preliminary data.</text>
</comment>
<evidence type="ECO:0000313" key="3">
    <source>
        <dbReference type="Proteomes" id="UP001188597"/>
    </source>
</evidence>
<dbReference type="GO" id="GO:0080044">
    <property type="term" value="F:quercetin 7-O-glucosyltransferase activity"/>
    <property type="evidence" value="ECO:0007669"/>
    <property type="project" value="TreeGrafter"/>
</dbReference>
<organism evidence="2 3">
    <name type="scientific">Escallonia herrerae</name>
    <dbReference type="NCBI Taxonomy" id="1293975"/>
    <lineage>
        <taxon>Eukaryota</taxon>
        <taxon>Viridiplantae</taxon>
        <taxon>Streptophyta</taxon>
        <taxon>Embryophyta</taxon>
        <taxon>Tracheophyta</taxon>
        <taxon>Spermatophyta</taxon>
        <taxon>Magnoliopsida</taxon>
        <taxon>eudicotyledons</taxon>
        <taxon>Gunneridae</taxon>
        <taxon>Pentapetalae</taxon>
        <taxon>asterids</taxon>
        <taxon>campanulids</taxon>
        <taxon>Escalloniales</taxon>
        <taxon>Escalloniaceae</taxon>
        <taxon>Escallonia</taxon>
    </lineage>
</organism>
<dbReference type="AlphaFoldDB" id="A0AA89BC91"/>
<evidence type="ECO:0000313" key="2">
    <source>
        <dbReference type="EMBL" id="KAK3031832.1"/>
    </source>
</evidence>
<dbReference type="PANTHER" id="PTHR11926:SF1553">
    <property type="entry name" value="GLYCOSYLTRANSFERASE"/>
    <property type="match status" value="1"/>
</dbReference>
<comment type="similarity">
    <text evidence="1">Belongs to the UDP-glycosyltransferase family.</text>
</comment>
<dbReference type="Gene3D" id="3.40.50.2000">
    <property type="entry name" value="Glycogen Phosphorylase B"/>
    <property type="match status" value="1"/>
</dbReference>
<proteinExistence type="inferred from homology"/>
<keyword evidence="3" id="KW-1185">Reference proteome</keyword>
<accession>A0AA89BC91</accession>
<evidence type="ECO:0000256" key="1">
    <source>
        <dbReference type="ARBA" id="ARBA00009995"/>
    </source>
</evidence>
<gene>
    <name evidence="2" type="ORF">RJ639_035969</name>
</gene>
<dbReference type="Proteomes" id="UP001188597">
    <property type="component" value="Unassembled WGS sequence"/>
</dbReference>
<dbReference type="GO" id="GO:0080043">
    <property type="term" value="F:quercetin 3-O-glucosyltransferase activity"/>
    <property type="evidence" value="ECO:0007669"/>
    <property type="project" value="TreeGrafter"/>
</dbReference>
<name>A0AA89BC91_9ASTE</name>
<sequence>MARNSFEPKQATDLDGAGGAQICLGVPVVAMPRWTDRTTNAKDVEGVWCLGLRTGPDEKGIVRRENMESCLREVMEEERGKEIQKNARICSAIPATK</sequence>